<feature type="compositionally biased region" description="Acidic residues" evidence="1">
    <location>
        <begin position="464"/>
        <end position="479"/>
    </location>
</feature>
<protein>
    <submittedName>
        <fullName evidence="3">Chromatin assembly factor 1 subunit A, putative</fullName>
    </submittedName>
</protein>
<feature type="compositionally biased region" description="Basic and acidic residues" evidence="1">
    <location>
        <begin position="114"/>
        <end position="208"/>
    </location>
</feature>
<evidence type="ECO:0000256" key="1">
    <source>
        <dbReference type="SAM" id="MobiDB-lite"/>
    </source>
</evidence>
<dbReference type="AlphaFoldDB" id="A0A7G2CTW7"/>
<dbReference type="EMBL" id="LR877171">
    <property type="protein sequence ID" value="CAD2222647.1"/>
    <property type="molecule type" value="Genomic_DNA"/>
</dbReference>
<feature type="region of interest" description="Disordered" evidence="1">
    <location>
        <begin position="656"/>
        <end position="705"/>
    </location>
</feature>
<dbReference type="OrthoDB" id="265314at2759"/>
<sequence>MGYDSVTRRSFFILICPSYLSHDNNSISRKDYTMDQLAELLKSMTDEEAKKVLSQLPTLLKATTQESQNADAKTADESAHDASADSTRVEQILSIDEDAPLTEALGVPETSTRAQEKKLKREQQQKEKELKKQQEQKEKELKKEQERRERELKKEQEQRERELKKEQEHREKEEARLKKLEEKEQQKKELEEKRAAEREARLSEKLERENARLSAKLEKENQRLEAQKAANASKAQPTASLSAFGFVSNTIKLDDNSDKLFSQFVQDKRIVPEALRFWEDGTTKEGAESENCAKSCLSEASNALFSIMSDGHLDNEESSLLHPLCKDVSIIEKQKFSSFNAMIEASNTQPAKTSNLCSCGFHANSKPFDLFNDELIYINFSAIGYEPCQSRPPYFGTFNTIQNGGLSNVELFQMARFSLDQEMPRLCNVDYEYDSGDDWDVADGDDISSTSTDDSDGANSLESTELDFINDDDGSDSEDGWQRKTMEARQRRMNRLKGKEKLIPAFSGPFVGIPCSDHPLRSYDRLQRVTPLTGVFFTALLEAEIRAHNNFSSSGATAEDIALGDEQQKLVAAALNNRQREMSESELSALDLIVKANAKISMKGILDALNQQQLCVGVAKSEVFRTVRRFYERRHGMYIKRDKPWEPTDERLFQKRKTARSANDPQDGDDGDDCEEPTPSGTNAGGVQRLEDLPAFNMPVSNTIE</sequence>
<feature type="compositionally biased region" description="Basic and acidic residues" evidence="1">
    <location>
        <begin position="73"/>
        <end position="83"/>
    </location>
</feature>
<organism evidence="3 4">
    <name type="scientific">Angomonas deanei</name>
    <dbReference type="NCBI Taxonomy" id="59799"/>
    <lineage>
        <taxon>Eukaryota</taxon>
        <taxon>Discoba</taxon>
        <taxon>Euglenozoa</taxon>
        <taxon>Kinetoplastea</taxon>
        <taxon>Metakinetoplastina</taxon>
        <taxon>Trypanosomatida</taxon>
        <taxon>Trypanosomatidae</taxon>
        <taxon>Strigomonadinae</taxon>
        <taxon>Angomonas</taxon>
    </lineage>
</organism>
<reference evidence="3 4" key="1">
    <citation type="submission" date="2020-08" db="EMBL/GenBank/DDBJ databases">
        <authorList>
            <person name="Newling K."/>
            <person name="Davey J."/>
            <person name="Forrester S."/>
        </authorList>
    </citation>
    <scope>NUCLEOTIDE SEQUENCE [LARGE SCALE GENOMIC DNA]</scope>
    <source>
        <strain evidence="4">Crithidia deanei Carvalho (ATCC PRA-265)</strain>
    </source>
</reference>
<feature type="compositionally biased region" description="Acidic residues" evidence="1">
    <location>
        <begin position="666"/>
        <end position="676"/>
    </location>
</feature>
<name>A0A7G2CTW7_9TRYP</name>
<evidence type="ECO:0000259" key="2">
    <source>
        <dbReference type="Pfam" id="PF12253"/>
    </source>
</evidence>
<gene>
    <name evidence="3" type="ORF">ADEAN_001019400</name>
</gene>
<dbReference type="InterPro" id="IPR022043">
    <property type="entry name" value="CAF1A_DD"/>
</dbReference>
<proteinExistence type="predicted"/>
<accession>A0A7G2CTW7</accession>
<dbReference type="Pfam" id="PF12253">
    <property type="entry name" value="CAF1A_dimeriz"/>
    <property type="match status" value="1"/>
</dbReference>
<keyword evidence="4" id="KW-1185">Reference proteome</keyword>
<evidence type="ECO:0000313" key="3">
    <source>
        <dbReference type="EMBL" id="CAD2222647.1"/>
    </source>
</evidence>
<dbReference type="VEuPathDB" id="TriTrypDB:ADEAN_001019400"/>
<feature type="region of interest" description="Disordered" evidence="1">
    <location>
        <begin position="64"/>
        <end position="208"/>
    </location>
</feature>
<dbReference type="Proteomes" id="UP000515908">
    <property type="component" value="Chromosome 27"/>
</dbReference>
<evidence type="ECO:0000313" key="4">
    <source>
        <dbReference type="Proteomes" id="UP000515908"/>
    </source>
</evidence>
<feature type="domain" description="Chromatin assembly factor 1 subunit A dimerization" evidence="2">
    <location>
        <begin position="390"/>
        <end position="457"/>
    </location>
</feature>
<feature type="region of interest" description="Disordered" evidence="1">
    <location>
        <begin position="442"/>
        <end position="482"/>
    </location>
</feature>